<evidence type="ECO:0000313" key="3">
    <source>
        <dbReference type="Proteomes" id="UP001597171"/>
    </source>
</evidence>
<comment type="caution">
    <text evidence="2">The sequence shown here is derived from an EMBL/GenBank/DDBJ whole genome shotgun (WGS) entry which is preliminary data.</text>
</comment>
<gene>
    <name evidence="2" type="ORF">ACFQ4O_15515</name>
</gene>
<evidence type="ECO:0000313" key="2">
    <source>
        <dbReference type="EMBL" id="MFD1333407.1"/>
    </source>
</evidence>
<dbReference type="Proteomes" id="UP001597171">
    <property type="component" value="Unassembled WGS sequence"/>
</dbReference>
<protein>
    <recommendedName>
        <fullName evidence="4">Aldehyde dehydrogenase family protein</fullName>
    </recommendedName>
</protein>
<dbReference type="SUPFAM" id="SSF53720">
    <property type="entry name" value="ALDH-like"/>
    <property type="match status" value="1"/>
</dbReference>
<organism evidence="2 3">
    <name type="scientific">Methylopila musalis</name>
    <dbReference type="NCBI Taxonomy" id="1134781"/>
    <lineage>
        <taxon>Bacteria</taxon>
        <taxon>Pseudomonadati</taxon>
        <taxon>Pseudomonadota</taxon>
        <taxon>Alphaproteobacteria</taxon>
        <taxon>Hyphomicrobiales</taxon>
        <taxon>Methylopilaceae</taxon>
        <taxon>Methylopila</taxon>
    </lineage>
</organism>
<keyword evidence="3" id="KW-1185">Reference proteome</keyword>
<dbReference type="InterPro" id="IPR016162">
    <property type="entry name" value="Ald_DH_N"/>
</dbReference>
<keyword evidence="1" id="KW-0560">Oxidoreductase</keyword>
<proteinExistence type="predicted"/>
<evidence type="ECO:0000256" key="1">
    <source>
        <dbReference type="ARBA" id="ARBA00023002"/>
    </source>
</evidence>
<name>A0ABW3ZC58_9HYPH</name>
<evidence type="ECO:0008006" key="4">
    <source>
        <dbReference type="Google" id="ProtNLM"/>
    </source>
</evidence>
<accession>A0ABW3ZC58</accession>
<feature type="non-terminal residue" evidence="2">
    <location>
        <position position="70"/>
    </location>
</feature>
<dbReference type="Gene3D" id="3.40.605.10">
    <property type="entry name" value="Aldehyde Dehydrogenase, Chain A, domain 1"/>
    <property type="match status" value="1"/>
</dbReference>
<sequence length="70" mass="7103">MTSSPETADWGPRARALTEKPLEGRAFIDGAYRPAADGAVFAAISPIDGRTLAEVSACTAADVDAALAAP</sequence>
<dbReference type="InterPro" id="IPR016161">
    <property type="entry name" value="Ald_DH/histidinol_DH"/>
</dbReference>
<reference evidence="3" key="1">
    <citation type="journal article" date="2019" name="Int. J. Syst. Evol. Microbiol.">
        <title>The Global Catalogue of Microorganisms (GCM) 10K type strain sequencing project: providing services to taxonomists for standard genome sequencing and annotation.</title>
        <authorList>
            <consortium name="The Broad Institute Genomics Platform"/>
            <consortium name="The Broad Institute Genome Sequencing Center for Infectious Disease"/>
            <person name="Wu L."/>
            <person name="Ma J."/>
        </authorList>
    </citation>
    <scope>NUCLEOTIDE SEQUENCE [LARGE SCALE GENOMIC DNA]</scope>
    <source>
        <strain evidence="3">CCUG 61696</strain>
    </source>
</reference>
<dbReference type="EMBL" id="JBHTMX010000222">
    <property type="protein sequence ID" value="MFD1333407.1"/>
    <property type="molecule type" value="Genomic_DNA"/>
</dbReference>